<dbReference type="OrthoDB" id="1955136at2"/>
<name>A0A1D8GIX6_9FIRM</name>
<dbReference type="STRING" id="1424294.Gferi_15585"/>
<dbReference type="KEGG" id="gfe:Gferi_15585"/>
<dbReference type="RefSeq" id="WP_069978064.1">
    <property type="nucleotide sequence ID" value="NZ_CP017269.1"/>
</dbReference>
<dbReference type="Proteomes" id="UP000095743">
    <property type="component" value="Chromosome"/>
</dbReference>
<dbReference type="EMBL" id="CP017269">
    <property type="protein sequence ID" value="AOT70851.1"/>
    <property type="molecule type" value="Genomic_DNA"/>
</dbReference>
<gene>
    <name evidence="2" type="ORF">Gferi_15585</name>
</gene>
<accession>A0A1D8GIX6</accession>
<keyword evidence="3" id="KW-1185">Reference proteome</keyword>
<evidence type="ECO:0000313" key="3">
    <source>
        <dbReference type="Proteomes" id="UP000095743"/>
    </source>
</evidence>
<evidence type="ECO:0000313" key="2">
    <source>
        <dbReference type="EMBL" id="AOT70851.1"/>
    </source>
</evidence>
<evidence type="ECO:0000256" key="1">
    <source>
        <dbReference type="SAM" id="MobiDB-lite"/>
    </source>
</evidence>
<dbReference type="AlphaFoldDB" id="A0A1D8GIX6"/>
<feature type="compositionally biased region" description="Polar residues" evidence="1">
    <location>
        <begin position="43"/>
        <end position="61"/>
    </location>
</feature>
<protein>
    <submittedName>
        <fullName evidence="2">Uncharacterized protein</fullName>
    </submittedName>
</protein>
<feature type="region of interest" description="Disordered" evidence="1">
    <location>
        <begin position="37"/>
        <end position="61"/>
    </location>
</feature>
<sequence length="61" mass="6771">MKKEKKEPEIFLENRFAEPGAVEDIQQLHFNKRPLKSGAIAGTENQINTAGATSSTPEDKE</sequence>
<proteinExistence type="predicted"/>
<reference evidence="2 3" key="1">
    <citation type="submission" date="2016-09" db="EMBL/GenBank/DDBJ databases">
        <title>Genomic analysis reveals versatility of anaerobic energy metabolism of Geosporobacter ferrireducens IRF9 of phylum Firmicutes.</title>
        <authorList>
            <person name="Kim S.-J."/>
        </authorList>
    </citation>
    <scope>NUCLEOTIDE SEQUENCE [LARGE SCALE GENOMIC DNA]</scope>
    <source>
        <strain evidence="2 3">IRF9</strain>
    </source>
</reference>
<organism evidence="2 3">
    <name type="scientific">Geosporobacter ferrireducens</name>
    <dbReference type="NCBI Taxonomy" id="1424294"/>
    <lineage>
        <taxon>Bacteria</taxon>
        <taxon>Bacillati</taxon>
        <taxon>Bacillota</taxon>
        <taxon>Clostridia</taxon>
        <taxon>Peptostreptococcales</taxon>
        <taxon>Thermotaleaceae</taxon>
        <taxon>Geosporobacter</taxon>
    </lineage>
</organism>